<evidence type="ECO:0000256" key="1">
    <source>
        <dbReference type="SAM" id="MobiDB-lite"/>
    </source>
</evidence>
<keyword evidence="4" id="KW-1185">Reference proteome</keyword>
<feature type="region of interest" description="Disordered" evidence="1">
    <location>
        <begin position="270"/>
        <end position="307"/>
    </location>
</feature>
<proteinExistence type="predicted"/>
<keyword evidence="2" id="KW-0812">Transmembrane</keyword>
<feature type="region of interest" description="Disordered" evidence="1">
    <location>
        <begin position="28"/>
        <end position="51"/>
    </location>
</feature>
<accession>A0ABP0HY22</accession>
<gene>
    <name evidence="3" type="ORF">CCMP2556_LOCUS3904</name>
</gene>
<protein>
    <submittedName>
        <fullName evidence="3">Uncharacterized protein</fullName>
    </submittedName>
</protein>
<organism evidence="3 4">
    <name type="scientific">Durusdinium trenchii</name>
    <dbReference type="NCBI Taxonomy" id="1381693"/>
    <lineage>
        <taxon>Eukaryota</taxon>
        <taxon>Sar</taxon>
        <taxon>Alveolata</taxon>
        <taxon>Dinophyceae</taxon>
        <taxon>Suessiales</taxon>
        <taxon>Symbiodiniaceae</taxon>
        <taxon>Durusdinium</taxon>
    </lineage>
</organism>
<sequence>MAATYSYEDLEMHSGSDHEETTAALLVEGPSMPGPSRRPNSCSPLEERDNRPRWSTTWRVAGLVGSLALVATVLALLPASGPFLEGSLGGVVQKNNDWVMTGVFTPMSLPASVATNAALKPEENRQDGNVCADDEEKFEGICYKKCSILTQGTHKIRTTAFTCCSADKIEDCGFSNQEVKMSICGGFDVAGDINGQEGLCPHKKGSCYLNEEMYLGMCYKKCSDLTDGAYTHRISAFSCCNNENILACNPFSFGTSNVKSAVSFNAGGKLDSSPHNPVPELTESSSPATPNGAAPAAPAAAPAPAVA</sequence>
<keyword evidence="2" id="KW-1133">Transmembrane helix</keyword>
<reference evidence="3 4" key="1">
    <citation type="submission" date="2024-02" db="EMBL/GenBank/DDBJ databases">
        <authorList>
            <person name="Chen Y."/>
            <person name="Shah S."/>
            <person name="Dougan E. K."/>
            <person name="Thang M."/>
            <person name="Chan C."/>
        </authorList>
    </citation>
    <scope>NUCLEOTIDE SEQUENCE [LARGE SCALE GENOMIC DNA]</scope>
</reference>
<evidence type="ECO:0000313" key="4">
    <source>
        <dbReference type="Proteomes" id="UP001642484"/>
    </source>
</evidence>
<dbReference type="EMBL" id="CAXAMN010001558">
    <property type="protein sequence ID" value="CAK8995113.1"/>
    <property type="molecule type" value="Genomic_DNA"/>
</dbReference>
<feature type="transmembrane region" description="Helical" evidence="2">
    <location>
        <begin position="58"/>
        <end position="78"/>
    </location>
</feature>
<keyword evidence="2" id="KW-0472">Membrane</keyword>
<dbReference type="Proteomes" id="UP001642484">
    <property type="component" value="Unassembled WGS sequence"/>
</dbReference>
<evidence type="ECO:0000313" key="3">
    <source>
        <dbReference type="EMBL" id="CAK8995113.1"/>
    </source>
</evidence>
<name>A0ABP0HY22_9DINO</name>
<feature type="compositionally biased region" description="Low complexity" evidence="1">
    <location>
        <begin position="287"/>
        <end position="307"/>
    </location>
</feature>
<evidence type="ECO:0000256" key="2">
    <source>
        <dbReference type="SAM" id="Phobius"/>
    </source>
</evidence>
<comment type="caution">
    <text evidence="3">The sequence shown here is derived from an EMBL/GenBank/DDBJ whole genome shotgun (WGS) entry which is preliminary data.</text>
</comment>